<dbReference type="PROSITE" id="PS00070">
    <property type="entry name" value="ALDEHYDE_DEHYDR_CYS"/>
    <property type="match status" value="1"/>
</dbReference>
<dbReference type="InterPro" id="IPR016160">
    <property type="entry name" value="Ald_DH_CS_CYS"/>
</dbReference>
<dbReference type="InterPro" id="IPR016161">
    <property type="entry name" value="Ald_DH/histidinol_DH"/>
</dbReference>
<comment type="caution">
    <text evidence="7">The sequence shown here is derived from an EMBL/GenBank/DDBJ whole genome shotgun (WGS) entry which is preliminary data.</text>
</comment>
<dbReference type="RefSeq" id="WP_112434239.1">
    <property type="nucleotide sequence ID" value="NZ_MCIF01000002.1"/>
</dbReference>
<dbReference type="FunFam" id="3.40.605.10:FF:000007">
    <property type="entry name" value="NAD/NADP-dependent betaine aldehyde dehydrogenase"/>
    <property type="match status" value="1"/>
</dbReference>
<dbReference type="Proteomes" id="UP000248706">
    <property type="component" value="Unassembled WGS sequence"/>
</dbReference>
<evidence type="ECO:0000256" key="4">
    <source>
        <dbReference type="PROSITE-ProRule" id="PRU10007"/>
    </source>
</evidence>
<dbReference type="OrthoDB" id="9762913at2"/>
<dbReference type="InterPro" id="IPR015590">
    <property type="entry name" value="Aldehyde_DH_dom"/>
</dbReference>
<comment type="similarity">
    <text evidence="1 5">Belongs to the aldehyde dehydrogenase family.</text>
</comment>
<dbReference type="PANTHER" id="PTHR43720:SF2">
    <property type="entry name" value="2-AMINOMUCONIC SEMIALDEHYDE DEHYDROGENASE"/>
    <property type="match status" value="1"/>
</dbReference>
<proteinExistence type="inferred from homology"/>
<accession>A0A328VL52</accession>
<keyword evidence="2 5" id="KW-0560">Oxidoreductase</keyword>
<dbReference type="EMBL" id="MCIF01000002">
    <property type="protein sequence ID" value="RAQ96912.1"/>
    <property type="molecule type" value="Genomic_DNA"/>
</dbReference>
<evidence type="ECO:0000256" key="2">
    <source>
        <dbReference type="ARBA" id="ARBA00023002"/>
    </source>
</evidence>
<dbReference type="SUPFAM" id="SSF53720">
    <property type="entry name" value="ALDH-like"/>
    <property type="match status" value="1"/>
</dbReference>
<dbReference type="Pfam" id="PF00171">
    <property type="entry name" value="Aldedh"/>
    <property type="match status" value="1"/>
</dbReference>
<dbReference type="InterPro" id="IPR016162">
    <property type="entry name" value="Ald_DH_N"/>
</dbReference>
<feature type="active site" evidence="4">
    <location>
        <position position="248"/>
    </location>
</feature>
<evidence type="ECO:0000313" key="8">
    <source>
        <dbReference type="Proteomes" id="UP000248706"/>
    </source>
</evidence>
<gene>
    <name evidence="7" type="ORF">A4R35_15345</name>
</gene>
<evidence type="ECO:0000256" key="1">
    <source>
        <dbReference type="ARBA" id="ARBA00009986"/>
    </source>
</evidence>
<dbReference type="PANTHER" id="PTHR43720">
    <property type="entry name" value="2-AMINOMUCONIC SEMIALDEHYDE DEHYDROGENASE"/>
    <property type="match status" value="1"/>
</dbReference>
<dbReference type="Gene3D" id="3.40.309.10">
    <property type="entry name" value="Aldehyde Dehydrogenase, Chain A, domain 2"/>
    <property type="match status" value="1"/>
</dbReference>
<dbReference type="AlphaFoldDB" id="A0A328VL52"/>
<dbReference type="InterPro" id="IPR029510">
    <property type="entry name" value="Ald_DH_CS_GLU"/>
</dbReference>
<dbReference type="FunFam" id="3.40.309.10:FF:000012">
    <property type="entry name" value="Betaine aldehyde dehydrogenase"/>
    <property type="match status" value="1"/>
</dbReference>
<reference evidence="7 8" key="1">
    <citation type="submission" date="2016-08" db="EMBL/GenBank/DDBJ databases">
        <title>Analysis of Carbohydrate Active Enzymes in Thermogemmatispora T81 Reveals Carbohydrate Degradation Ability.</title>
        <authorList>
            <person name="Tomazini A."/>
            <person name="Lal S."/>
            <person name="Stott M."/>
            <person name="Henrissat B."/>
            <person name="Polikarpov I."/>
            <person name="Sparling R."/>
            <person name="Levin D.B."/>
        </authorList>
    </citation>
    <scope>NUCLEOTIDE SEQUENCE [LARGE SCALE GENOMIC DNA]</scope>
    <source>
        <strain evidence="7 8">T81</strain>
    </source>
</reference>
<dbReference type="InterPro" id="IPR016163">
    <property type="entry name" value="Ald_DH_C"/>
</dbReference>
<feature type="domain" description="Aldehyde dehydrogenase" evidence="6">
    <location>
        <begin position="21"/>
        <end position="475"/>
    </location>
</feature>
<name>A0A328VL52_9CHLR</name>
<evidence type="ECO:0000256" key="5">
    <source>
        <dbReference type="RuleBase" id="RU003345"/>
    </source>
</evidence>
<protein>
    <submittedName>
        <fullName evidence="7">Aldehyde dehydrogenase</fullName>
    </submittedName>
</protein>
<dbReference type="Gene3D" id="3.40.605.10">
    <property type="entry name" value="Aldehyde Dehydrogenase, Chain A, domain 1"/>
    <property type="match status" value="1"/>
</dbReference>
<evidence type="ECO:0000256" key="3">
    <source>
        <dbReference type="ARBA" id="ARBA00023027"/>
    </source>
</evidence>
<dbReference type="PROSITE" id="PS00687">
    <property type="entry name" value="ALDEHYDE_DEHYDR_GLU"/>
    <property type="match status" value="1"/>
</dbReference>
<dbReference type="GO" id="GO:0006598">
    <property type="term" value="P:polyamine catabolic process"/>
    <property type="evidence" value="ECO:0007669"/>
    <property type="project" value="TreeGrafter"/>
</dbReference>
<keyword evidence="8" id="KW-1185">Reference proteome</keyword>
<organism evidence="7 8">
    <name type="scientific">Thermogemmatispora tikiterensis</name>
    <dbReference type="NCBI Taxonomy" id="1825093"/>
    <lineage>
        <taxon>Bacteria</taxon>
        <taxon>Bacillati</taxon>
        <taxon>Chloroflexota</taxon>
        <taxon>Ktedonobacteria</taxon>
        <taxon>Thermogemmatisporales</taxon>
        <taxon>Thermogemmatisporaceae</taxon>
        <taxon>Thermogemmatispora</taxon>
    </lineage>
</organism>
<dbReference type="GO" id="GO:0004029">
    <property type="term" value="F:aldehyde dehydrogenase (NAD+) activity"/>
    <property type="evidence" value="ECO:0007669"/>
    <property type="project" value="TreeGrafter"/>
</dbReference>
<sequence>MTVELRSYIGGAWRDGVRLSDDLNPAHPSEVVARTALAGAELAAEAVQAARSAFAAWRATPAPARGDILRKAAELLEERVESVGRDLTREEGKTLAEAIGETRRAVSILRYYAGQTLEPDGETYPSSSRVTFLYARREPVGVVSVITPWNFPIAIPAWKIAPALAYGNTVVWKPAELVPLTAVHLVQALLDAGLPPGVLNLVLGKGSEVGDILVTHPEVDAITFTGSNVVGRALQHKAIEHGKKVQLEMGGKNPAVVLADANLDVAVEQVARGAFLSAGQKCTATSRVIVERAILPEFQERLAALAQSWKLGDPLEPDTRVGPLVSEDQLQKVSGYLQLARREGGRFLAGGEATTINGEGYYVRPSIVTDLDQGSHVAQEEIFGPVAALLPAASFEEAVALANATPFGLSASLFTNNLSLALRFASEIQAGVVKINQESAGLEFQVPFGGMKDSSSGSREQGKAAREFFTQWKTVYIDQLP</sequence>
<evidence type="ECO:0000259" key="6">
    <source>
        <dbReference type="Pfam" id="PF00171"/>
    </source>
</evidence>
<evidence type="ECO:0000313" key="7">
    <source>
        <dbReference type="EMBL" id="RAQ96912.1"/>
    </source>
</evidence>
<keyword evidence="3" id="KW-0520">NAD</keyword>